<dbReference type="Pfam" id="PF06742">
    <property type="entry name" value="DUF1214"/>
    <property type="match status" value="1"/>
</dbReference>
<accession>A0AAE3CZR7</accession>
<dbReference type="EMBL" id="JAICBX010000002">
    <property type="protein sequence ID" value="MBW8637670.1"/>
    <property type="molecule type" value="Genomic_DNA"/>
</dbReference>
<dbReference type="Gene3D" id="2.60.120.600">
    <property type="entry name" value="Domain of unknown function DUF1214, C-terminal domain"/>
    <property type="match status" value="1"/>
</dbReference>
<feature type="domain" description="DUF1214" evidence="2">
    <location>
        <begin position="226"/>
        <end position="320"/>
    </location>
</feature>
<protein>
    <submittedName>
        <fullName evidence="4">DUF1214 domain-containing protein</fullName>
    </submittedName>
</protein>
<comment type="caution">
    <text evidence="4">The sequence shown here is derived from an EMBL/GenBank/DDBJ whole genome shotgun (WGS) entry which is preliminary data.</text>
</comment>
<evidence type="ECO:0000313" key="4">
    <source>
        <dbReference type="EMBL" id="MBW8637670.1"/>
    </source>
</evidence>
<evidence type="ECO:0000313" key="5">
    <source>
        <dbReference type="Proteomes" id="UP001196509"/>
    </source>
</evidence>
<dbReference type="Gene3D" id="2.60.40.1610">
    <property type="entry name" value="Domain of unknown function DUF1254"/>
    <property type="match status" value="1"/>
</dbReference>
<dbReference type="InterPro" id="IPR037049">
    <property type="entry name" value="DUF1214_C_sf"/>
</dbReference>
<organism evidence="4 5">
    <name type="scientific">Flavimaribacter sediminis</name>
    <dbReference type="NCBI Taxonomy" id="2865987"/>
    <lineage>
        <taxon>Bacteria</taxon>
        <taxon>Pseudomonadati</taxon>
        <taxon>Pseudomonadota</taxon>
        <taxon>Alphaproteobacteria</taxon>
        <taxon>Hyphomicrobiales</taxon>
        <taxon>Rhizobiaceae</taxon>
        <taxon>Flavimaribacter</taxon>
    </lineage>
</organism>
<name>A0AAE3CZR7_9HYPH</name>
<feature type="chain" id="PRO_5042245606" evidence="1">
    <location>
        <begin position="20"/>
        <end position="336"/>
    </location>
</feature>
<evidence type="ECO:0000259" key="2">
    <source>
        <dbReference type="Pfam" id="PF06742"/>
    </source>
</evidence>
<dbReference type="SUPFAM" id="SSF160935">
    <property type="entry name" value="VPA0735-like"/>
    <property type="match status" value="1"/>
</dbReference>
<feature type="domain" description="DUF1254" evidence="3">
    <location>
        <begin position="50"/>
        <end position="159"/>
    </location>
</feature>
<dbReference type="PANTHER" id="PTHR36509">
    <property type="entry name" value="BLL3101 PROTEIN"/>
    <property type="match status" value="1"/>
</dbReference>
<dbReference type="InterPro" id="IPR010621">
    <property type="entry name" value="DUF1214"/>
</dbReference>
<feature type="signal peptide" evidence="1">
    <location>
        <begin position="1"/>
        <end position="19"/>
    </location>
</feature>
<dbReference type="AlphaFoldDB" id="A0AAE3CZR7"/>
<reference evidence="4" key="1">
    <citation type="submission" date="2021-08" db="EMBL/GenBank/DDBJ databases">
        <title>Hoeflea bacterium WL0058 sp. nov., isolated from the sediment.</title>
        <authorList>
            <person name="Wang L."/>
            <person name="Zhang D."/>
        </authorList>
    </citation>
    <scope>NUCLEOTIDE SEQUENCE</scope>
    <source>
        <strain evidence="4">WL0058</strain>
    </source>
</reference>
<evidence type="ECO:0000259" key="3">
    <source>
        <dbReference type="Pfam" id="PF06863"/>
    </source>
</evidence>
<dbReference type="Pfam" id="PF06863">
    <property type="entry name" value="DUF1254"/>
    <property type="match status" value="1"/>
</dbReference>
<dbReference type="PANTHER" id="PTHR36509:SF2">
    <property type="entry name" value="BLL3101 PROTEIN"/>
    <property type="match status" value="1"/>
</dbReference>
<dbReference type="InterPro" id="IPR010679">
    <property type="entry name" value="DUF1254"/>
</dbReference>
<dbReference type="RefSeq" id="WP_220228357.1">
    <property type="nucleotide sequence ID" value="NZ_JAICBX010000002.1"/>
</dbReference>
<keyword evidence="1" id="KW-0732">Signal</keyword>
<proteinExistence type="predicted"/>
<dbReference type="Proteomes" id="UP001196509">
    <property type="component" value="Unassembled WGS sequence"/>
</dbReference>
<keyword evidence="5" id="KW-1185">Reference proteome</keyword>
<gene>
    <name evidence="4" type="ORF">K1W69_10775</name>
</gene>
<evidence type="ECO:0000256" key="1">
    <source>
        <dbReference type="SAM" id="SignalP"/>
    </source>
</evidence>
<dbReference type="InterPro" id="IPR037050">
    <property type="entry name" value="DUF1254_sf"/>
</dbReference>
<sequence length="336" mass="37819">MIRQILVTAAVFVAATAVAKSVEPVSLDTYARAESDEQMKGYIEKYDSFGKFGHFRELYDVDNQITIRGNRDTVYSVAVFDLTTPLTITMPETGDRFQSLLIVNEDHSIFPAIYEPGEYEFTEDEYGTRYIFAIVRTFVDPGSEGDLDKVHALQDAIEVSQASTGTLEMPDWDTDRMHAFRDALNVLASSVSDTSAFFGIRDEVERLNHMMGVACCWGANLPRDAIYLSYAPDKNDGNIPHQLTVKDVPVDGFWSVTLYDGKGFIPKSETGIYSYNNVTASPNDDGSFTINFGHCDDDRLNCLEIVEDWNYLVRLYRPEESVVDGNWKFPEAIPVH</sequence>